<dbReference type="Proteomes" id="UP000033618">
    <property type="component" value="Unassembled WGS sequence"/>
</dbReference>
<organism evidence="1 2">
    <name type="scientific">Robbsia andropogonis</name>
    <dbReference type="NCBI Taxonomy" id="28092"/>
    <lineage>
        <taxon>Bacteria</taxon>
        <taxon>Pseudomonadati</taxon>
        <taxon>Pseudomonadota</taxon>
        <taxon>Betaproteobacteria</taxon>
        <taxon>Burkholderiales</taxon>
        <taxon>Burkholderiaceae</taxon>
        <taxon>Robbsia</taxon>
    </lineage>
</organism>
<evidence type="ECO:0000313" key="2">
    <source>
        <dbReference type="Proteomes" id="UP000033618"/>
    </source>
</evidence>
<dbReference type="PATRIC" id="fig|28092.6.peg.1162"/>
<name>A0A0F5K3M2_9BURK</name>
<keyword evidence="2" id="KW-1185">Reference proteome</keyword>
<dbReference type="STRING" id="28092.WM40_04900"/>
<protein>
    <submittedName>
        <fullName evidence="1">Uncharacterized protein</fullName>
    </submittedName>
</protein>
<dbReference type="RefSeq" id="WP_024903609.1">
    <property type="nucleotide sequence ID" value="NZ_CADFGU010000005.1"/>
</dbReference>
<sequence>MKDKHNEQILLLTATINPLRGIDNLRHIDPEARLREYAKALSFYLSQMKSNERLVFCENSGSDLTELQKVVAEHGAQDNVEFLSFFGNDFPPSNGRGYGEFKLIQYAMENSRFIRGTSPTQTAIWKITGRYIVANLRQIIDSAPNEFKVYCNYRDYPKKGWMDLYLVAWTPQGWDQYLDQVYHELIDSPDGLVVAEHLVRRRLDARGFKGPCRLRATPELIGVRGADAKGYHSGKNRYKFMLRKTLRVVTPWWWI</sequence>
<dbReference type="AlphaFoldDB" id="A0A0F5K3M2"/>
<reference evidence="1 2" key="1">
    <citation type="submission" date="2015-03" db="EMBL/GenBank/DDBJ databases">
        <title>Draft Genome Sequence of Burkholderia andropogonis type strain ICMP2807, isolated from Sorghum bicolor.</title>
        <authorList>
            <person name="Lopes-Santos L."/>
            <person name="Castro D.B."/>
            <person name="Ottoboni L.M."/>
            <person name="Park D."/>
            <person name="Weirc B.S."/>
            <person name="Destefano S.A."/>
        </authorList>
    </citation>
    <scope>NUCLEOTIDE SEQUENCE [LARGE SCALE GENOMIC DNA]</scope>
    <source>
        <strain evidence="1 2">ICMP2807</strain>
    </source>
</reference>
<dbReference type="EMBL" id="LAQU01000003">
    <property type="protein sequence ID" value="KKB64721.1"/>
    <property type="molecule type" value="Genomic_DNA"/>
</dbReference>
<evidence type="ECO:0000313" key="1">
    <source>
        <dbReference type="EMBL" id="KKB64721.1"/>
    </source>
</evidence>
<dbReference type="OrthoDB" id="9179696at2"/>
<gene>
    <name evidence="1" type="ORF">WM40_04900</name>
</gene>
<accession>A0A0F5K3M2</accession>
<proteinExistence type="predicted"/>
<comment type="caution">
    <text evidence="1">The sequence shown here is derived from an EMBL/GenBank/DDBJ whole genome shotgun (WGS) entry which is preliminary data.</text>
</comment>